<evidence type="ECO:0000313" key="2">
    <source>
        <dbReference type="Proteomes" id="UP000016424"/>
    </source>
</evidence>
<accession>U2Y7R1</accession>
<dbReference type="EMBL" id="BASG01000094">
    <property type="protein sequence ID" value="GAD15424.1"/>
    <property type="molecule type" value="Genomic_DNA"/>
</dbReference>
<sequence length="61" mass="7566">MVFKIEGDELARNILLKKFEELEKERRDELIDRVANGDREAEREIKQYFEKEYVLEIEYER</sequence>
<dbReference type="AlphaFoldDB" id="U2Y7R1"/>
<name>U2Y7R1_GEOKU</name>
<evidence type="ECO:0000313" key="1">
    <source>
        <dbReference type="EMBL" id="GAD15424.1"/>
    </source>
</evidence>
<dbReference type="Proteomes" id="UP000016424">
    <property type="component" value="Unassembled WGS sequence"/>
</dbReference>
<comment type="caution">
    <text evidence="1">The sequence shown here is derived from an EMBL/GenBank/DDBJ whole genome shotgun (WGS) entry which is preliminary data.</text>
</comment>
<protein>
    <submittedName>
        <fullName evidence="1">Uncharacterized protein</fullName>
    </submittedName>
</protein>
<gene>
    <name evidence="1" type="ORF">GBL_3641</name>
</gene>
<proteinExistence type="predicted"/>
<organism evidence="1 2">
    <name type="scientific">Geobacillus kaustophilus GBlys</name>
    <dbReference type="NCBI Taxonomy" id="1337888"/>
    <lineage>
        <taxon>Bacteria</taxon>
        <taxon>Bacillati</taxon>
        <taxon>Bacillota</taxon>
        <taxon>Bacilli</taxon>
        <taxon>Bacillales</taxon>
        <taxon>Anoxybacillaceae</taxon>
        <taxon>Geobacillus</taxon>
        <taxon>Geobacillus thermoleovorans group</taxon>
    </lineage>
</organism>
<reference evidence="2" key="1">
    <citation type="journal article" date="2013" name="Genome">
        <title>Draft Genome Sequence of Geobacillus kaustophilus GBlys, a Lysogenic Strain with Bacteriophage phiOH2.</title>
        <authorList>
            <person name="Doi K."/>
            <person name="Mori K."/>
            <person name="Martono H."/>
            <person name="Nagayoshi Y."/>
            <person name="Fujino Y."/>
            <person name="Tashiro K."/>
            <person name="Kuhara S."/>
            <person name="Ohshima T."/>
        </authorList>
    </citation>
    <scope>NUCLEOTIDE SEQUENCE [LARGE SCALE GENOMIC DNA]</scope>
    <source>
        <strain evidence="2">GBlys</strain>
    </source>
</reference>